<evidence type="ECO:0000259" key="8">
    <source>
        <dbReference type="PROSITE" id="PS50111"/>
    </source>
</evidence>
<feature type="domain" description="Methyl-accepting transducer" evidence="8">
    <location>
        <begin position="305"/>
        <end position="541"/>
    </location>
</feature>
<dbReference type="InterPro" id="IPR004089">
    <property type="entry name" value="MCPsignal_dom"/>
</dbReference>
<evidence type="ECO:0000256" key="2">
    <source>
        <dbReference type="ARBA" id="ARBA00022989"/>
    </source>
</evidence>
<dbReference type="PANTHER" id="PTHR32089:SF112">
    <property type="entry name" value="LYSOZYME-LIKE PROTEIN-RELATED"/>
    <property type="match status" value="1"/>
</dbReference>
<dbReference type="PROSITE" id="PS50885">
    <property type="entry name" value="HAMP"/>
    <property type="match status" value="1"/>
</dbReference>
<keyword evidence="2 7" id="KW-1133">Transmembrane helix</keyword>
<evidence type="ECO:0000256" key="3">
    <source>
        <dbReference type="ARBA" id="ARBA00023224"/>
    </source>
</evidence>
<feature type="compositionally biased region" description="Low complexity" evidence="6">
    <location>
        <begin position="26"/>
        <end position="37"/>
    </location>
</feature>
<accession>A0A1G6Q1E5</accession>
<dbReference type="SMART" id="SM00283">
    <property type="entry name" value="MA"/>
    <property type="match status" value="1"/>
</dbReference>
<dbReference type="GO" id="GO:0007165">
    <property type="term" value="P:signal transduction"/>
    <property type="evidence" value="ECO:0007669"/>
    <property type="project" value="UniProtKB-KW"/>
</dbReference>
<dbReference type="InterPro" id="IPR024478">
    <property type="entry name" value="HlyB_4HB_MCP"/>
</dbReference>
<keyword evidence="11" id="KW-1185">Reference proteome</keyword>
<evidence type="ECO:0000313" key="10">
    <source>
        <dbReference type="EMBL" id="SDC85606.1"/>
    </source>
</evidence>
<proteinExistence type="inferred from homology"/>
<feature type="domain" description="HAMP" evidence="9">
    <location>
        <begin position="248"/>
        <end position="300"/>
    </location>
</feature>
<dbReference type="GO" id="GO:0016020">
    <property type="term" value="C:membrane"/>
    <property type="evidence" value="ECO:0007669"/>
    <property type="project" value="InterPro"/>
</dbReference>
<dbReference type="EMBL" id="FMYH01000004">
    <property type="protein sequence ID" value="SDC85606.1"/>
    <property type="molecule type" value="Genomic_DNA"/>
</dbReference>
<dbReference type="STRING" id="1814289.SAMN05216410_2400"/>
<dbReference type="Pfam" id="PF00672">
    <property type="entry name" value="HAMP"/>
    <property type="match status" value="1"/>
</dbReference>
<comment type="similarity">
    <text evidence="4">Belongs to the methyl-accepting chemotaxis (MCP) protein family.</text>
</comment>
<dbReference type="Pfam" id="PF00015">
    <property type="entry name" value="MCPsignal"/>
    <property type="match status" value="1"/>
</dbReference>
<evidence type="ECO:0000256" key="6">
    <source>
        <dbReference type="SAM" id="MobiDB-lite"/>
    </source>
</evidence>
<dbReference type="CDD" id="cd06225">
    <property type="entry name" value="HAMP"/>
    <property type="match status" value="1"/>
</dbReference>
<evidence type="ECO:0000256" key="7">
    <source>
        <dbReference type="SAM" id="Phobius"/>
    </source>
</evidence>
<evidence type="ECO:0000313" key="11">
    <source>
        <dbReference type="Proteomes" id="UP000199039"/>
    </source>
</evidence>
<feature type="transmembrane region" description="Helical" evidence="7">
    <location>
        <begin position="226"/>
        <end position="247"/>
    </location>
</feature>
<dbReference type="AlphaFoldDB" id="A0A1G6Q1E5"/>
<dbReference type="RefSeq" id="WP_245701091.1">
    <property type="nucleotide sequence ID" value="NZ_FMYH01000004.1"/>
</dbReference>
<evidence type="ECO:0000256" key="4">
    <source>
        <dbReference type="ARBA" id="ARBA00029447"/>
    </source>
</evidence>
<keyword evidence="7" id="KW-0472">Membrane</keyword>
<keyword evidence="3 5" id="KW-0807">Transducer</keyword>
<dbReference type="PANTHER" id="PTHR32089">
    <property type="entry name" value="METHYL-ACCEPTING CHEMOTAXIS PROTEIN MCPB"/>
    <property type="match status" value="1"/>
</dbReference>
<dbReference type="SMART" id="SM00304">
    <property type="entry name" value="HAMP"/>
    <property type="match status" value="1"/>
</dbReference>
<dbReference type="SUPFAM" id="SSF58104">
    <property type="entry name" value="Methyl-accepting chemotaxis protein (MCP) signaling domain"/>
    <property type="match status" value="1"/>
</dbReference>
<sequence>MALSVLTQPPAPPTLARPERARQPEEPSAQAQAPASARPTVRFGIRMRIGALIATFVVVLAAVTVIASVGTQSLSKKSAELASVQSGVSVPLNMVHQNQIKARMIVAQIAASPDAAGAASWLLAQDENDAEIDASITQLKVSVGDQSASLLEFYTNFDAWRAARDATIVPAALKDDKTIYAGVLNSVSQPLIDKYVANLDEAAAELSGYSTSLADDAASSASSTQLVILVVSMLGAIVALVTGLYVARAIRRSVVEVQASLQAMARGDLTVPANVTSNDELGVMAADLNDALLRLRATLSGVVEAAGHVNESAQDMTAGSQQMTQGAEESSAQIGVVAAAAEQVSRNVQTVAAGAEEMGASIREIATNANEAAKVAQAATAVAESTNVTVAKLGTSSQEIGDVVKVITSIAAQTNLLALNATIEAARAGEAGKGFAVVASEVKDLAQETAKATEDIARRVVAIQVDTASAVEAIAEISTIIANINDYQLTIASAVEEQTATTNEMSRSVAEAATGSGEIAANIAGVAVTSETSNVVIADMGSRVRDLAGIADELRLKVSTFTY</sequence>
<evidence type="ECO:0000259" key="9">
    <source>
        <dbReference type="PROSITE" id="PS50885"/>
    </source>
</evidence>
<feature type="region of interest" description="Disordered" evidence="6">
    <location>
        <begin position="1"/>
        <end position="37"/>
    </location>
</feature>
<dbReference type="InterPro" id="IPR003660">
    <property type="entry name" value="HAMP_dom"/>
</dbReference>
<name>A0A1G6Q1E5_9MICO</name>
<dbReference type="Pfam" id="PF12729">
    <property type="entry name" value="4HB_MCP_1"/>
    <property type="match status" value="1"/>
</dbReference>
<feature type="transmembrane region" description="Helical" evidence="7">
    <location>
        <begin position="49"/>
        <end position="70"/>
    </location>
</feature>
<dbReference type="Gene3D" id="1.10.287.950">
    <property type="entry name" value="Methyl-accepting chemotaxis protein"/>
    <property type="match status" value="1"/>
</dbReference>
<evidence type="ECO:0000256" key="1">
    <source>
        <dbReference type="ARBA" id="ARBA00022692"/>
    </source>
</evidence>
<organism evidence="10 11">
    <name type="scientific">Sanguibacter gelidistatuariae</name>
    <dbReference type="NCBI Taxonomy" id="1814289"/>
    <lineage>
        <taxon>Bacteria</taxon>
        <taxon>Bacillati</taxon>
        <taxon>Actinomycetota</taxon>
        <taxon>Actinomycetes</taxon>
        <taxon>Micrococcales</taxon>
        <taxon>Sanguibacteraceae</taxon>
        <taxon>Sanguibacter</taxon>
    </lineage>
</organism>
<reference evidence="10 11" key="1">
    <citation type="submission" date="2016-09" db="EMBL/GenBank/DDBJ databases">
        <authorList>
            <person name="Capua I."/>
            <person name="De Benedictis P."/>
            <person name="Joannis T."/>
            <person name="Lombin L.H."/>
            <person name="Cattoli G."/>
        </authorList>
    </citation>
    <scope>NUCLEOTIDE SEQUENCE [LARGE SCALE GENOMIC DNA]</scope>
    <source>
        <strain evidence="10 11">ISLP-3</strain>
    </source>
</reference>
<protein>
    <submittedName>
        <fullName evidence="10">Methyl-accepting chemotaxis protein</fullName>
    </submittedName>
</protein>
<keyword evidence="1 7" id="KW-0812">Transmembrane</keyword>
<gene>
    <name evidence="10" type="ORF">SAMN05216410_2400</name>
</gene>
<dbReference type="Proteomes" id="UP000199039">
    <property type="component" value="Unassembled WGS sequence"/>
</dbReference>
<dbReference type="PROSITE" id="PS50111">
    <property type="entry name" value="CHEMOTAXIS_TRANSDUC_2"/>
    <property type="match status" value="1"/>
</dbReference>
<evidence type="ECO:0000256" key="5">
    <source>
        <dbReference type="PROSITE-ProRule" id="PRU00284"/>
    </source>
</evidence>